<dbReference type="PANTHER" id="PTHR30065:SF1">
    <property type="entry name" value="SURFACE PRESENTATION OF ANTIGENS PROTEIN SPAR"/>
    <property type="match status" value="1"/>
</dbReference>
<keyword evidence="5 7" id="KW-1133">Transmembrane helix</keyword>
<dbReference type="RefSeq" id="WP_153545714.1">
    <property type="nucleotide sequence ID" value="NZ_WIXK01000002.1"/>
</dbReference>
<dbReference type="InterPro" id="IPR002010">
    <property type="entry name" value="T3SS_IM_R"/>
</dbReference>
<proteinExistence type="inferred from homology"/>
<reference evidence="8 9" key="1">
    <citation type="submission" date="2019-10" db="EMBL/GenBank/DDBJ databases">
        <title>Epibacterium sp. nov., isolated from seawater.</title>
        <authorList>
            <person name="Zhang X."/>
            <person name="Li N."/>
        </authorList>
    </citation>
    <scope>NUCLEOTIDE SEQUENCE [LARGE SCALE GENOMIC DNA]</scope>
    <source>
        <strain evidence="8 9">SM1969</strain>
    </source>
</reference>
<keyword evidence="4 7" id="KW-0812">Transmembrane</keyword>
<evidence type="ECO:0000313" key="8">
    <source>
        <dbReference type="EMBL" id="MQY41979.1"/>
    </source>
</evidence>
<evidence type="ECO:0000313" key="9">
    <source>
        <dbReference type="Proteomes" id="UP000436694"/>
    </source>
</evidence>
<gene>
    <name evidence="8" type="ORF">GG681_04965</name>
</gene>
<accession>A0A844AKW6</accession>
<evidence type="ECO:0000256" key="4">
    <source>
        <dbReference type="ARBA" id="ARBA00022692"/>
    </source>
</evidence>
<feature type="transmembrane region" description="Helical" evidence="7">
    <location>
        <begin position="12"/>
        <end position="35"/>
    </location>
</feature>
<dbReference type="AlphaFoldDB" id="A0A844AKW6"/>
<evidence type="ECO:0000256" key="1">
    <source>
        <dbReference type="ARBA" id="ARBA00004651"/>
    </source>
</evidence>
<comment type="caution">
    <text evidence="8">The sequence shown here is derived from an EMBL/GenBank/DDBJ whole genome shotgun (WGS) entry which is preliminary data.</text>
</comment>
<dbReference type="Pfam" id="PF01311">
    <property type="entry name" value="Bac_export_1"/>
    <property type="match status" value="1"/>
</dbReference>
<feature type="transmembrane region" description="Helical" evidence="7">
    <location>
        <begin position="47"/>
        <end position="63"/>
    </location>
</feature>
<evidence type="ECO:0000256" key="7">
    <source>
        <dbReference type="SAM" id="Phobius"/>
    </source>
</evidence>
<comment type="subcellular location">
    <subcellularLocation>
        <location evidence="1">Cell membrane</location>
        <topology evidence="1">Multi-pass membrane protein</topology>
    </subcellularLocation>
</comment>
<dbReference type="EMBL" id="WIXK01000002">
    <property type="protein sequence ID" value="MQY41979.1"/>
    <property type="molecule type" value="Genomic_DNA"/>
</dbReference>
<evidence type="ECO:0000256" key="3">
    <source>
        <dbReference type="ARBA" id="ARBA00022475"/>
    </source>
</evidence>
<feature type="transmembrane region" description="Helical" evidence="7">
    <location>
        <begin position="83"/>
        <end position="106"/>
    </location>
</feature>
<sequence length="259" mass="27270">MNIDLLSADVVTLFGFAFWHAAIVFLRVGAMVSVLPAVGEAYVPTPVKLGIAMAFTLIVAPAAPVQNPPDGVLDYAGIAVSEAIIGLALGLAVRIFVFTLQTAGTIAANSTSLSQAFGTAGQEPMPVIGGFLVVAGVTFAVIMGLHIRVAEYMIQSYQLFPVGEFPEASGLLQWIVQRVSQSYTMAFALAAPFVITAVVYNITLGFINKAMPQLMVAFVGAPAITFGGIFILMVASPMILTYWGEALFGFFKNPVGALQ</sequence>
<keyword evidence="3" id="KW-1003">Cell membrane</keyword>
<evidence type="ECO:0000256" key="6">
    <source>
        <dbReference type="ARBA" id="ARBA00023136"/>
    </source>
</evidence>
<dbReference type="PANTHER" id="PTHR30065">
    <property type="entry name" value="FLAGELLAR BIOSYNTHETIC PROTEIN FLIR"/>
    <property type="match status" value="1"/>
</dbReference>
<evidence type="ECO:0000256" key="5">
    <source>
        <dbReference type="ARBA" id="ARBA00022989"/>
    </source>
</evidence>
<dbReference type="GO" id="GO:0006605">
    <property type="term" value="P:protein targeting"/>
    <property type="evidence" value="ECO:0007669"/>
    <property type="project" value="InterPro"/>
</dbReference>
<organism evidence="8 9">
    <name type="scientific">Tritonibacter aquimaris</name>
    <dbReference type="NCBI Taxonomy" id="2663379"/>
    <lineage>
        <taxon>Bacteria</taxon>
        <taxon>Pseudomonadati</taxon>
        <taxon>Pseudomonadota</taxon>
        <taxon>Alphaproteobacteria</taxon>
        <taxon>Rhodobacterales</taxon>
        <taxon>Paracoccaceae</taxon>
        <taxon>Tritonibacter</taxon>
    </lineage>
</organism>
<feature type="transmembrane region" description="Helical" evidence="7">
    <location>
        <begin position="214"/>
        <end position="243"/>
    </location>
</feature>
<name>A0A844AKW6_9RHOB</name>
<dbReference type="Proteomes" id="UP000436694">
    <property type="component" value="Unassembled WGS sequence"/>
</dbReference>
<keyword evidence="6 7" id="KW-0472">Membrane</keyword>
<protein>
    <submittedName>
        <fullName evidence="8">Type III secretion protein</fullName>
    </submittedName>
</protein>
<evidence type="ECO:0000256" key="2">
    <source>
        <dbReference type="ARBA" id="ARBA00009772"/>
    </source>
</evidence>
<feature type="transmembrane region" description="Helical" evidence="7">
    <location>
        <begin position="183"/>
        <end position="202"/>
    </location>
</feature>
<feature type="transmembrane region" description="Helical" evidence="7">
    <location>
        <begin position="127"/>
        <end position="147"/>
    </location>
</feature>
<keyword evidence="9" id="KW-1185">Reference proteome</keyword>
<dbReference type="PRINTS" id="PR00953">
    <property type="entry name" value="TYPE3IMRPROT"/>
</dbReference>
<dbReference type="GO" id="GO:0005886">
    <property type="term" value="C:plasma membrane"/>
    <property type="evidence" value="ECO:0007669"/>
    <property type="project" value="UniProtKB-SubCell"/>
</dbReference>
<comment type="similarity">
    <text evidence="2">Belongs to the FliR/MopE/SpaR family.</text>
</comment>